<dbReference type="GO" id="GO:0046872">
    <property type="term" value="F:metal ion binding"/>
    <property type="evidence" value="ECO:0007669"/>
    <property type="project" value="UniProtKB-KW"/>
</dbReference>
<feature type="signal peptide" evidence="4">
    <location>
        <begin position="1"/>
        <end position="22"/>
    </location>
</feature>
<evidence type="ECO:0000256" key="3">
    <source>
        <dbReference type="PIRSR" id="PIRSR602678-1"/>
    </source>
</evidence>
<keyword evidence="6" id="KW-1185">Reference proteome</keyword>
<evidence type="ECO:0000256" key="2">
    <source>
        <dbReference type="ARBA" id="ARBA00019069"/>
    </source>
</evidence>
<dbReference type="AlphaFoldDB" id="A0A9P0G5B9"/>
<dbReference type="SUPFAM" id="SSF102705">
    <property type="entry name" value="NIF3 (NGG1p interacting factor 3)-like"/>
    <property type="match status" value="1"/>
</dbReference>
<sequence>MKLHHSTVIIVLQLSIFQTILGNHWSLQSISNYFGRNDKKRSPAVKKGEEKSALHQLTGSEGPLTLTRVVDHLNSLAPLHLKEPWDNVGLLVEPPTSRTIKTIFLTNDLTMPVLQEAINVSADMIISYHPPIFKGLKRVTCNSWKEKIIGLCVENSIAVYSPHTCWDVMSGGTADWLASAFHPAKIEPIITPRPPAPEDKNIRFLVEVHGARNLKSNAHMKTLLGSGSSKIISTNPKEKRFSLTITSQELPFMLNKISKTFSGSISQIKLADSIRDADLGVGRFVTLEKPTQIKDLIAKVKHHLNVSQLQLALSFDHSLDHYIKKIALVPGSGASVLLEACGDAELFLTGEMSHHELLDANHQNVTVILAHHSNTERGFLRVMAQKLRKYDY</sequence>
<dbReference type="NCBIfam" id="TIGR00486">
    <property type="entry name" value="YbgI_SA1388"/>
    <property type="match status" value="1"/>
</dbReference>
<proteinExistence type="inferred from homology"/>
<dbReference type="PANTHER" id="PTHR13799">
    <property type="entry name" value="NGG1 INTERACTING FACTOR 3"/>
    <property type="match status" value="1"/>
</dbReference>
<accession>A0A9P0G5B9</accession>
<dbReference type="GO" id="GO:0005739">
    <property type="term" value="C:mitochondrion"/>
    <property type="evidence" value="ECO:0007669"/>
    <property type="project" value="TreeGrafter"/>
</dbReference>
<feature type="binding site" evidence="3">
    <location>
        <position position="376"/>
    </location>
    <ligand>
        <name>a divalent metal cation</name>
        <dbReference type="ChEBI" id="CHEBI:60240"/>
        <label>1</label>
    </ligand>
</feature>
<evidence type="ECO:0000313" key="5">
    <source>
        <dbReference type="EMBL" id="CAH0771871.1"/>
    </source>
</evidence>
<dbReference type="PIRSF" id="PIRSF037489">
    <property type="entry name" value="UCP037489_NIF3_YqfO"/>
    <property type="match status" value="1"/>
</dbReference>
<gene>
    <name evidence="5" type="ORF">BEMITA_LOCUS8559</name>
</gene>
<reference evidence="5" key="1">
    <citation type="submission" date="2021-12" db="EMBL/GenBank/DDBJ databases">
        <authorList>
            <person name="King R."/>
        </authorList>
    </citation>
    <scope>NUCLEOTIDE SEQUENCE</scope>
</reference>
<keyword evidence="3" id="KW-0479">Metal-binding</keyword>
<evidence type="ECO:0000256" key="1">
    <source>
        <dbReference type="ARBA" id="ARBA00006964"/>
    </source>
</evidence>
<feature type="binding site" evidence="3">
    <location>
        <position position="167"/>
    </location>
    <ligand>
        <name>a divalent metal cation</name>
        <dbReference type="ChEBI" id="CHEBI:60240"/>
        <label>1</label>
    </ligand>
</feature>
<evidence type="ECO:0000256" key="4">
    <source>
        <dbReference type="SAM" id="SignalP"/>
    </source>
</evidence>
<dbReference type="FunFam" id="3.40.1390.30:FF:000001">
    <property type="entry name" value="GTP cyclohydrolase 1 type 2"/>
    <property type="match status" value="1"/>
</dbReference>
<comment type="similarity">
    <text evidence="1">Belongs to the GTP cyclohydrolase I type 2/NIF3 family.</text>
</comment>
<dbReference type="InterPro" id="IPR017221">
    <property type="entry name" value="DUF34/NIF3_bac"/>
</dbReference>
<protein>
    <recommendedName>
        <fullName evidence="2">NIF3-like protein 1</fullName>
    </recommendedName>
</protein>
<feature type="binding site" evidence="3">
    <location>
        <position position="372"/>
    </location>
    <ligand>
        <name>a divalent metal cation</name>
        <dbReference type="ChEBI" id="CHEBI:60240"/>
        <label>1</label>
    </ligand>
</feature>
<evidence type="ECO:0000313" key="6">
    <source>
        <dbReference type="Proteomes" id="UP001152759"/>
    </source>
</evidence>
<dbReference type="InterPro" id="IPR036069">
    <property type="entry name" value="DUF34/NIF3_sf"/>
</dbReference>
<organism evidence="5 6">
    <name type="scientific">Bemisia tabaci</name>
    <name type="common">Sweetpotato whitefly</name>
    <name type="synonym">Aleurodes tabaci</name>
    <dbReference type="NCBI Taxonomy" id="7038"/>
    <lineage>
        <taxon>Eukaryota</taxon>
        <taxon>Metazoa</taxon>
        <taxon>Ecdysozoa</taxon>
        <taxon>Arthropoda</taxon>
        <taxon>Hexapoda</taxon>
        <taxon>Insecta</taxon>
        <taxon>Pterygota</taxon>
        <taxon>Neoptera</taxon>
        <taxon>Paraneoptera</taxon>
        <taxon>Hemiptera</taxon>
        <taxon>Sternorrhyncha</taxon>
        <taxon>Aleyrodoidea</taxon>
        <taxon>Aleyrodidae</taxon>
        <taxon>Aleyrodinae</taxon>
        <taxon>Bemisia</taxon>
    </lineage>
</organism>
<dbReference type="Pfam" id="PF01784">
    <property type="entry name" value="DUF34_NIF3"/>
    <property type="match status" value="1"/>
</dbReference>
<dbReference type="PANTHER" id="PTHR13799:SF13">
    <property type="entry name" value="NIF3-LIKE PROTEIN 1"/>
    <property type="match status" value="1"/>
</dbReference>
<dbReference type="InterPro" id="IPR002678">
    <property type="entry name" value="DUF34/NIF3"/>
</dbReference>
<dbReference type="Proteomes" id="UP001152759">
    <property type="component" value="Chromosome 5"/>
</dbReference>
<feature type="binding site" evidence="3">
    <location>
        <position position="129"/>
    </location>
    <ligand>
        <name>a divalent metal cation</name>
        <dbReference type="ChEBI" id="CHEBI:60240"/>
        <label>1</label>
    </ligand>
</feature>
<feature type="chain" id="PRO_5040378371" description="NIF3-like protein 1" evidence="4">
    <location>
        <begin position="23"/>
        <end position="392"/>
    </location>
</feature>
<name>A0A9P0G5B9_BEMTA</name>
<keyword evidence="4" id="KW-0732">Signal</keyword>
<dbReference type="EMBL" id="OU963866">
    <property type="protein sequence ID" value="CAH0771871.1"/>
    <property type="molecule type" value="Genomic_DNA"/>
</dbReference>
<dbReference type="Gene3D" id="3.40.1390.30">
    <property type="entry name" value="NIF3 (NGG1p interacting factor 3)-like"/>
    <property type="match status" value="2"/>
</dbReference>